<proteinExistence type="inferred from homology"/>
<evidence type="ECO:0000256" key="7">
    <source>
        <dbReference type="ARBA" id="ARBA00022927"/>
    </source>
</evidence>
<evidence type="ECO:0000256" key="2">
    <source>
        <dbReference type="ARBA" id="ARBA00007956"/>
    </source>
</evidence>
<name>A0A1X7VSC0_AMPQE</name>
<keyword evidence="10 11" id="KW-0472">Membrane</keyword>
<dbReference type="InterPro" id="IPR041672">
    <property type="entry name" value="Bap31/Bap29_C"/>
</dbReference>
<comment type="function">
    <text evidence="11">May play a role in anterograde transport of membrane proteins from the endoplasmic reticulum to the Golgi.</text>
</comment>
<dbReference type="GO" id="GO:0006886">
    <property type="term" value="P:intracellular protein transport"/>
    <property type="evidence" value="ECO:0007669"/>
    <property type="project" value="UniProtKB-UniRule"/>
</dbReference>
<dbReference type="GO" id="GO:0070973">
    <property type="term" value="P:protein localization to endoplasmic reticulum exit site"/>
    <property type="evidence" value="ECO:0007669"/>
    <property type="project" value="UniProtKB-UniRule"/>
</dbReference>
<evidence type="ECO:0000259" key="13">
    <source>
        <dbReference type="Pfam" id="PF05529"/>
    </source>
</evidence>
<evidence type="ECO:0000256" key="11">
    <source>
        <dbReference type="RuleBase" id="RU367026"/>
    </source>
</evidence>
<dbReference type="OMA" id="FMARFWN"/>
<evidence type="ECO:0000256" key="10">
    <source>
        <dbReference type="ARBA" id="ARBA00023136"/>
    </source>
</evidence>
<dbReference type="InterPro" id="IPR040463">
    <property type="entry name" value="BAP29/BAP31_N"/>
</dbReference>
<dbReference type="AlphaFoldDB" id="A0A1X7VSC0"/>
<feature type="transmembrane region" description="Helical" evidence="11">
    <location>
        <begin position="102"/>
        <end position="123"/>
    </location>
</feature>
<evidence type="ECO:0000256" key="4">
    <source>
        <dbReference type="ARBA" id="ARBA00022692"/>
    </source>
</evidence>
<dbReference type="GO" id="GO:0005789">
    <property type="term" value="C:endoplasmic reticulum membrane"/>
    <property type="evidence" value="ECO:0007669"/>
    <property type="project" value="UniProtKB-SubCell"/>
</dbReference>
<keyword evidence="7 11" id="KW-0653">Protein transport</keyword>
<dbReference type="PANTHER" id="PTHR12701">
    <property type="entry name" value="BCR-ASSOCIATED PROTEIN, BAP"/>
    <property type="match status" value="1"/>
</dbReference>
<dbReference type="InterPro" id="IPR008417">
    <property type="entry name" value="BAP29/BAP31"/>
</dbReference>
<evidence type="ECO:0000256" key="1">
    <source>
        <dbReference type="ARBA" id="ARBA00004477"/>
    </source>
</evidence>
<keyword evidence="8 11" id="KW-1133">Transmembrane helix</keyword>
<dbReference type="Proteomes" id="UP000007879">
    <property type="component" value="Unassembled WGS sequence"/>
</dbReference>
<dbReference type="Gene3D" id="1.20.5.110">
    <property type="match status" value="1"/>
</dbReference>
<organism evidence="15">
    <name type="scientific">Amphimedon queenslandica</name>
    <name type="common">Sponge</name>
    <dbReference type="NCBI Taxonomy" id="400682"/>
    <lineage>
        <taxon>Eukaryota</taxon>
        <taxon>Metazoa</taxon>
        <taxon>Porifera</taxon>
        <taxon>Demospongiae</taxon>
        <taxon>Heteroscleromorpha</taxon>
        <taxon>Haplosclerida</taxon>
        <taxon>Niphatidae</taxon>
        <taxon>Amphimedon</taxon>
    </lineage>
</organism>
<dbReference type="PANTHER" id="PTHR12701:SF20">
    <property type="entry name" value="ENDOPLASMIC RETICULUM TRANSMEMBRANE PROTEIN"/>
    <property type="match status" value="1"/>
</dbReference>
<dbReference type="EnsemblMetazoa" id="Aqu2.1.42715_001">
    <property type="protein sequence ID" value="Aqu2.1.42715_001"/>
    <property type="gene ID" value="Aqu2.1.42715"/>
</dbReference>
<gene>
    <name evidence="15" type="primary">105314241</name>
</gene>
<feature type="compositionally biased region" description="Basic and acidic residues" evidence="12">
    <location>
        <begin position="147"/>
        <end position="159"/>
    </location>
</feature>
<evidence type="ECO:0000256" key="5">
    <source>
        <dbReference type="ARBA" id="ARBA00022824"/>
    </source>
</evidence>
<dbReference type="GO" id="GO:0006888">
    <property type="term" value="P:endoplasmic reticulum to Golgi vesicle-mediated transport"/>
    <property type="evidence" value="ECO:0007669"/>
    <property type="project" value="UniProtKB-UniRule"/>
</dbReference>
<dbReference type="KEGG" id="aqu:105314241"/>
<feature type="region of interest" description="Disordered" evidence="12">
    <location>
        <begin position="200"/>
        <end position="228"/>
    </location>
</feature>
<dbReference type="eggNOG" id="KOG1962">
    <property type="taxonomic scope" value="Eukaryota"/>
</dbReference>
<feature type="domain" description="BAP29/BAP31 transmembrane" evidence="13">
    <location>
        <begin position="1"/>
        <end position="134"/>
    </location>
</feature>
<evidence type="ECO:0000313" key="15">
    <source>
        <dbReference type="EnsemblMetazoa" id="Aqu2.1.42715_001"/>
    </source>
</evidence>
<feature type="domain" description="Bap31/Bap29 cytoplasmic coiled-coil" evidence="14">
    <location>
        <begin position="176"/>
        <end position="228"/>
    </location>
</feature>
<keyword evidence="3 11" id="KW-0813">Transport</keyword>
<reference evidence="15" key="2">
    <citation type="submission" date="2017-05" db="UniProtKB">
        <authorList>
            <consortium name="EnsemblMetazoa"/>
        </authorList>
    </citation>
    <scope>IDENTIFICATION</scope>
</reference>
<keyword evidence="4 11" id="KW-0812">Transmembrane</keyword>
<dbReference type="OrthoDB" id="435607at2759"/>
<dbReference type="Pfam" id="PF18035">
    <property type="entry name" value="Bap31_Bap29_C"/>
    <property type="match status" value="1"/>
</dbReference>
<feature type="region of interest" description="Disordered" evidence="12">
    <location>
        <begin position="147"/>
        <end position="175"/>
    </location>
</feature>
<evidence type="ECO:0000256" key="12">
    <source>
        <dbReference type="SAM" id="MobiDB-lite"/>
    </source>
</evidence>
<dbReference type="InParanoid" id="A0A1X7VSC0"/>
<feature type="transmembrane region" description="Helical" evidence="11">
    <location>
        <begin position="46"/>
        <end position="64"/>
    </location>
</feature>
<comment type="similarity">
    <text evidence="2 11">Belongs to the BCAP29/BCAP31 family.</text>
</comment>
<keyword evidence="5 11" id="KW-0256">Endoplasmic reticulum</keyword>
<comment type="subcellular location">
    <subcellularLocation>
        <location evidence="1 11">Endoplasmic reticulum membrane</location>
        <topology evidence="1 11">Multi-pass membrane protein</topology>
    </subcellularLocation>
</comment>
<accession>A0A1X7VSC0</accession>
<evidence type="ECO:0000256" key="8">
    <source>
        <dbReference type="ARBA" id="ARBA00022989"/>
    </source>
</evidence>
<evidence type="ECO:0000256" key="6">
    <source>
        <dbReference type="ARBA" id="ARBA00022892"/>
    </source>
</evidence>
<keyword evidence="9" id="KW-0175">Coiled coil</keyword>
<keyword evidence="16" id="KW-1185">Reference proteome</keyword>
<evidence type="ECO:0000256" key="9">
    <source>
        <dbReference type="ARBA" id="ARBA00023054"/>
    </source>
</evidence>
<feature type="transmembrane region" description="Helical" evidence="11">
    <location>
        <begin position="7"/>
        <end position="26"/>
    </location>
</feature>
<sequence>MTLQWQVVAFSLYAEIFLTIILILPLLKPSTWKYIFSIRIFSGLKALWKTIFFASLLILVVLFVDSIRTMNKYNDASIDKPGMTLDTKLDIRLKQCRGQRNFYITGFSLFLMFIIYRLVVLLFERASLEANHQAALAQAQSVSRELQRRLDQSGKKETETESEQPTEEEKEKYLTRITELEKEVKKVLADRDAMRKQAESLHAEYDRLSGEYQKIQKEQDGEEDKKEQ</sequence>
<evidence type="ECO:0000259" key="14">
    <source>
        <dbReference type="Pfam" id="PF18035"/>
    </source>
</evidence>
<reference evidence="16" key="1">
    <citation type="journal article" date="2010" name="Nature">
        <title>The Amphimedon queenslandica genome and the evolution of animal complexity.</title>
        <authorList>
            <person name="Srivastava M."/>
            <person name="Simakov O."/>
            <person name="Chapman J."/>
            <person name="Fahey B."/>
            <person name="Gauthier M.E."/>
            <person name="Mitros T."/>
            <person name="Richards G.S."/>
            <person name="Conaco C."/>
            <person name="Dacre M."/>
            <person name="Hellsten U."/>
            <person name="Larroux C."/>
            <person name="Putnam N.H."/>
            <person name="Stanke M."/>
            <person name="Adamska M."/>
            <person name="Darling A."/>
            <person name="Degnan S.M."/>
            <person name="Oakley T.H."/>
            <person name="Plachetzki D.C."/>
            <person name="Zhai Y."/>
            <person name="Adamski M."/>
            <person name="Calcino A."/>
            <person name="Cummins S.F."/>
            <person name="Goodstein D.M."/>
            <person name="Harris C."/>
            <person name="Jackson D.J."/>
            <person name="Leys S.P."/>
            <person name="Shu S."/>
            <person name="Woodcroft B.J."/>
            <person name="Vervoort M."/>
            <person name="Kosik K.S."/>
            <person name="Manning G."/>
            <person name="Degnan B.M."/>
            <person name="Rokhsar D.S."/>
        </authorList>
    </citation>
    <scope>NUCLEOTIDE SEQUENCE [LARGE SCALE GENOMIC DNA]</scope>
</reference>
<dbReference type="EnsemblMetazoa" id="XM_020000391.1">
    <property type="protein sequence ID" value="XP_019855950.1"/>
    <property type="gene ID" value="LOC105314241"/>
</dbReference>
<dbReference type="FunCoup" id="A0A1X7VSC0">
    <property type="interactions" value="327"/>
</dbReference>
<evidence type="ECO:0000256" key="3">
    <source>
        <dbReference type="ARBA" id="ARBA00022448"/>
    </source>
</evidence>
<protein>
    <recommendedName>
        <fullName evidence="11">Endoplasmic reticulum transmembrane protein</fullName>
    </recommendedName>
</protein>
<keyword evidence="6 11" id="KW-0931">ER-Golgi transport</keyword>
<dbReference type="Pfam" id="PF05529">
    <property type="entry name" value="Bap31"/>
    <property type="match status" value="1"/>
</dbReference>
<evidence type="ECO:0000313" key="16">
    <source>
        <dbReference type="Proteomes" id="UP000007879"/>
    </source>
</evidence>
<dbReference type="STRING" id="400682.A0A1X7VSC0"/>